<dbReference type="AlphaFoldDB" id="A0A0W1KIX6"/>
<evidence type="ECO:0000313" key="14">
    <source>
        <dbReference type="EMBL" id="MDK8602186.1"/>
    </source>
</evidence>
<evidence type="ECO:0000256" key="8">
    <source>
        <dbReference type="ARBA" id="ARBA00022982"/>
    </source>
</evidence>
<dbReference type="STRING" id="59561.AQZ59_01190"/>
<gene>
    <name evidence="13" type="primary">cydB</name>
    <name evidence="13" type="ORF">AQZ59_01190</name>
    <name evidence="14" type="ORF">QP858_06920</name>
</gene>
<evidence type="ECO:0000256" key="10">
    <source>
        <dbReference type="ARBA" id="ARBA00023004"/>
    </source>
</evidence>
<evidence type="ECO:0000313" key="13">
    <source>
        <dbReference type="EMBL" id="KTF03862.1"/>
    </source>
</evidence>
<keyword evidence="10" id="KW-0408">Iron</keyword>
<keyword evidence="9 12" id="KW-1133">Transmembrane helix</keyword>
<keyword evidence="11 12" id="KW-0472">Membrane</keyword>
<organism evidence="13 15">
    <name type="scientific">Trueperella bernardiae</name>
    <dbReference type="NCBI Taxonomy" id="59561"/>
    <lineage>
        <taxon>Bacteria</taxon>
        <taxon>Bacillati</taxon>
        <taxon>Actinomycetota</taxon>
        <taxon>Actinomycetes</taxon>
        <taxon>Actinomycetales</taxon>
        <taxon>Actinomycetaceae</taxon>
        <taxon>Trueperella</taxon>
    </lineage>
</organism>
<keyword evidence="5" id="KW-0349">Heme</keyword>
<dbReference type="GO" id="GO:0016682">
    <property type="term" value="F:oxidoreductase activity, acting on diphenols and related substances as donors, oxygen as acceptor"/>
    <property type="evidence" value="ECO:0007669"/>
    <property type="project" value="TreeGrafter"/>
</dbReference>
<dbReference type="PATRIC" id="fig|59561.3.peg.1183"/>
<dbReference type="GO" id="GO:0070069">
    <property type="term" value="C:cytochrome complex"/>
    <property type="evidence" value="ECO:0007669"/>
    <property type="project" value="TreeGrafter"/>
</dbReference>
<proteinExistence type="inferred from homology"/>
<evidence type="ECO:0000256" key="4">
    <source>
        <dbReference type="ARBA" id="ARBA00022475"/>
    </source>
</evidence>
<dbReference type="InterPro" id="IPR003317">
    <property type="entry name" value="Cyt-d_oxidase_su2"/>
</dbReference>
<dbReference type="GO" id="GO:0046872">
    <property type="term" value="F:metal ion binding"/>
    <property type="evidence" value="ECO:0007669"/>
    <property type="project" value="UniProtKB-KW"/>
</dbReference>
<keyword evidence="4" id="KW-1003">Cell membrane</keyword>
<dbReference type="GO" id="GO:0019646">
    <property type="term" value="P:aerobic electron transport chain"/>
    <property type="evidence" value="ECO:0007669"/>
    <property type="project" value="TreeGrafter"/>
</dbReference>
<evidence type="ECO:0000256" key="11">
    <source>
        <dbReference type="ARBA" id="ARBA00023136"/>
    </source>
</evidence>
<comment type="caution">
    <text evidence="13">The sequence shown here is derived from an EMBL/GenBank/DDBJ whole genome shotgun (WGS) entry which is preliminary data.</text>
</comment>
<dbReference type="GO" id="GO:0009055">
    <property type="term" value="F:electron transfer activity"/>
    <property type="evidence" value="ECO:0007669"/>
    <property type="project" value="TreeGrafter"/>
</dbReference>
<feature type="transmembrane region" description="Helical" evidence="12">
    <location>
        <begin position="279"/>
        <end position="303"/>
    </location>
</feature>
<feature type="transmembrane region" description="Helical" evidence="12">
    <location>
        <begin position="6"/>
        <end position="35"/>
    </location>
</feature>
<name>A0A0W1KIX6_9ACTO</name>
<feature type="transmembrane region" description="Helical" evidence="12">
    <location>
        <begin position="121"/>
        <end position="141"/>
    </location>
</feature>
<dbReference type="Proteomes" id="UP001225576">
    <property type="component" value="Unassembled WGS sequence"/>
</dbReference>
<feature type="transmembrane region" description="Helical" evidence="12">
    <location>
        <begin position="223"/>
        <end position="245"/>
    </location>
</feature>
<keyword evidence="13" id="KW-0560">Oxidoreductase</keyword>
<keyword evidence="15" id="KW-1185">Reference proteome</keyword>
<dbReference type="Pfam" id="PF02322">
    <property type="entry name" value="Cyt_bd_oxida_II"/>
    <property type="match status" value="1"/>
</dbReference>
<feature type="transmembrane region" description="Helical" evidence="12">
    <location>
        <begin position="323"/>
        <end position="345"/>
    </location>
</feature>
<reference evidence="14" key="2">
    <citation type="submission" date="2023-05" db="EMBL/GenBank/DDBJ databases">
        <title>Genomic Catalog of Human Bladder Bacteria.</title>
        <authorList>
            <person name="Du J."/>
        </authorList>
    </citation>
    <scope>NUCLEOTIDE SEQUENCE</scope>
    <source>
        <strain evidence="14">UMB1304A</strain>
    </source>
</reference>
<dbReference type="Proteomes" id="UP000054404">
    <property type="component" value="Unassembled WGS sequence"/>
</dbReference>
<dbReference type="EMBL" id="JASPDQ010000015">
    <property type="protein sequence ID" value="MDK8602186.1"/>
    <property type="molecule type" value="Genomic_DNA"/>
</dbReference>
<dbReference type="EC" id="1.10.3.10" evidence="13"/>
<comment type="subcellular location">
    <subcellularLocation>
        <location evidence="1">Cell membrane</location>
        <topology evidence="1">Multi-pass membrane protein</topology>
    </subcellularLocation>
</comment>
<keyword evidence="7" id="KW-0479">Metal-binding</keyword>
<dbReference type="PIRSF" id="PIRSF000267">
    <property type="entry name" value="Cyt_oxidse_sub2"/>
    <property type="match status" value="1"/>
</dbReference>
<dbReference type="OrthoDB" id="9776710at2"/>
<evidence type="ECO:0000256" key="5">
    <source>
        <dbReference type="ARBA" id="ARBA00022617"/>
    </source>
</evidence>
<feature type="transmembrane region" description="Helical" evidence="12">
    <location>
        <begin position="251"/>
        <end position="272"/>
    </location>
</feature>
<reference evidence="13 15" key="1">
    <citation type="submission" date="2015-11" db="EMBL/GenBank/DDBJ databases">
        <title>Draft Genome Sequence of the Type Strain Trueperella bernardiae LCDC 89-0504T, Isolated from Blood Culture.</title>
        <authorList>
            <person name="Bernier A.-M."/>
            <person name="Bernard K."/>
        </authorList>
    </citation>
    <scope>NUCLEOTIDE SEQUENCE [LARGE SCALE GENOMIC DNA]</scope>
    <source>
        <strain evidence="13 15">LCDC 89-0504</strain>
    </source>
</reference>
<dbReference type="GO" id="GO:0005886">
    <property type="term" value="C:plasma membrane"/>
    <property type="evidence" value="ECO:0007669"/>
    <property type="project" value="UniProtKB-SubCell"/>
</dbReference>
<evidence type="ECO:0000256" key="1">
    <source>
        <dbReference type="ARBA" id="ARBA00004651"/>
    </source>
</evidence>
<sequence length="377" mass="40737">MELSALQIIWFALLAVLWIGYLTLEGFGFGTGMLLKILPRNEKERRLALNTIGPHWDGNEVFLLTAGGATFAAFPEWYATMFSGMYLALVAILICLIIRISAIEWRGKISSDSWRNLWDNLHLGVAWVVTLIWGVAFANLVQGTKIQVGHYTELGGQFVPADPAAIDAALAAGDRHFLTGGFVSLFTPFTLVGGVVFVLLFLTHGALWLAIKTKGDFSERAIALAKKLSLASTGLTAIWAVWGQFAYRGQAWGFIPLVLAAVALIASTLVIQKGKDVQAFLFSFAGLAFAVVWVFSTFGANALKSSVDPAYDLTLVQASATSPTQTVMLIAAIVFVPIVLGYTAWSYKSFAGRLGVEHISDEPAGLDPKKVRAFANA</sequence>
<feature type="transmembrane region" description="Helical" evidence="12">
    <location>
        <begin position="80"/>
        <end position="100"/>
    </location>
</feature>
<dbReference type="PANTHER" id="PTHR43141">
    <property type="entry name" value="CYTOCHROME BD2 SUBUNIT II"/>
    <property type="match status" value="1"/>
</dbReference>
<keyword evidence="6 12" id="KW-0812">Transmembrane</keyword>
<feature type="transmembrane region" description="Helical" evidence="12">
    <location>
        <begin position="185"/>
        <end position="211"/>
    </location>
</feature>
<evidence type="ECO:0000256" key="3">
    <source>
        <dbReference type="ARBA" id="ARBA00022448"/>
    </source>
</evidence>
<evidence type="ECO:0000256" key="6">
    <source>
        <dbReference type="ARBA" id="ARBA00022692"/>
    </source>
</evidence>
<dbReference type="PANTHER" id="PTHR43141:SF5">
    <property type="entry name" value="CYTOCHROME BD-I UBIQUINOL OXIDASE SUBUNIT 2"/>
    <property type="match status" value="1"/>
</dbReference>
<dbReference type="EMBL" id="LNIZ01000005">
    <property type="protein sequence ID" value="KTF03862.1"/>
    <property type="molecule type" value="Genomic_DNA"/>
</dbReference>
<evidence type="ECO:0000256" key="9">
    <source>
        <dbReference type="ARBA" id="ARBA00022989"/>
    </source>
</evidence>
<dbReference type="RefSeq" id="WP_062613744.1">
    <property type="nucleotide sequence ID" value="NZ_CALTZF010000011.1"/>
</dbReference>
<dbReference type="NCBIfam" id="TIGR00203">
    <property type="entry name" value="cydB"/>
    <property type="match status" value="1"/>
</dbReference>
<accession>A0A0W1KIX6</accession>
<evidence type="ECO:0000256" key="12">
    <source>
        <dbReference type="SAM" id="Phobius"/>
    </source>
</evidence>
<evidence type="ECO:0000256" key="2">
    <source>
        <dbReference type="ARBA" id="ARBA00007543"/>
    </source>
</evidence>
<evidence type="ECO:0000313" key="15">
    <source>
        <dbReference type="Proteomes" id="UP000054404"/>
    </source>
</evidence>
<keyword evidence="8" id="KW-0249">Electron transport</keyword>
<comment type="similarity">
    <text evidence="2">Belongs to the cytochrome ubiquinol oxidase subunit 2 family.</text>
</comment>
<evidence type="ECO:0000256" key="7">
    <source>
        <dbReference type="ARBA" id="ARBA00022723"/>
    </source>
</evidence>
<protein>
    <submittedName>
        <fullName evidence="13">Cytochrome bd-I ubiquinol oxidase subunit 2</fullName>
        <ecNumber evidence="13">1.10.3.10</ecNumber>
    </submittedName>
    <submittedName>
        <fullName evidence="14">Cytochrome d ubiquinol oxidase subunit II</fullName>
    </submittedName>
</protein>
<keyword evidence="3" id="KW-0813">Transport</keyword>